<evidence type="ECO:0000256" key="5">
    <source>
        <dbReference type="ARBA" id="ARBA00005051"/>
    </source>
</evidence>
<evidence type="ECO:0000313" key="17">
    <source>
        <dbReference type="Proteomes" id="UP000053989"/>
    </source>
</evidence>
<dbReference type="GO" id="GO:0004156">
    <property type="term" value="F:dihydropteroate synthase activity"/>
    <property type="evidence" value="ECO:0007669"/>
    <property type="project" value="UniProtKB-EC"/>
</dbReference>
<dbReference type="CDD" id="cd00483">
    <property type="entry name" value="HPPK"/>
    <property type="match status" value="1"/>
</dbReference>
<dbReference type="InterPro" id="IPR000489">
    <property type="entry name" value="Pterin-binding_dom"/>
</dbReference>
<dbReference type="GO" id="GO:0046872">
    <property type="term" value="F:metal ion binding"/>
    <property type="evidence" value="ECO:0007669"/>
    <property type="project" value="UniProtKB-KW"/>
</dbReference>
<dbReference type="Proteomes" id="UP000053989">
    <property type="component" value="Unassembled WGS sequence"/>
</dbReference>
<evidence type="ECO:0000256" key="4">
    <source>
        <dbReference type="ARBA" id="ARBA00004763"/>
    </source>
</evidence>
<proteinExistence type="inferred from homology"/>
<dbReference type="Pfam" id="PF01288">
    <property type="entry name" value="HPPK"/>
    <property type="match status" value="1"/>
</dbReference>
<dbReference type="GO" id="GO:0005524">
    <property type="term" value="F:ATP binding"/>
    <property type="evidence" value="ECO:0007669"/>
    <property type="project" value="UniProtKB-KW"/>
</dbReference>
<dbReference type="InterPro" id="IPR000550">
    <property type="entry name" value="Hppk"/>
</dbReference>
<gene>
    <name evidence="16" type="ORF">SCLCIDRAFT_14454</name>
</gene>
<comment type="pathway">
    <text evidence="5">Cofactor biosynthesis; tetrahydrofolate biosynthesis; 2-amino-4-hydroxy-6-hydroxymethyl-7,8-dihydropteridine diphosphate from 7,8-dihydroneopterin triphosphate: step 4/4.</text>
</comment>
<sequence length="453" mass="49153">MLSSSFKFSILGKVSHLSSILHIVALALGSNLGDRFANIETALRFLEVPSALLGVDEATVSPYFANCACMIEINLEPIILLGLLKKIENAVGRMPTIRNGPRAHHRENLTGELVVPHPRIAELEFVLRPLNDMIPNFVHPIYRKTGKFCSSKTHIMATLNVTPDSFSDGSLHNEVSTALEYVTTSVESGADIIDVGGRSTRPHVEFVSEDEEISRVVPVIKAIRDQGNDSIRGALLSVDTFRWKVAEAAVQAGANCINDVHAFTGPTYPLVQASTDHLLKMRDVARRLCVPVILMHSRGGAASNKDYSDYGENLVSAIRTELGDKVDNIVRGRGGVRRWFVIVDLGFGFSKPVDAQYALLPNIASITAHDRGNRLAGFPLLVGTSKKSFLGALLERPGLDGTYKGRKTSPQERGWATAATVACAVQQGASMVRIHDVPEMRDVVAVASAIWSG</sequence>
<comment type="catalytic activity">
    <reaction evidence="2">
        <text>6-hydroxymethyl-7,8-dihydropterin + ATP = (7,8-dihydropterin-6-yl)methyl diphosphate + AMP + H(+)</text>
        <dbReference type="Rhea" id="RHEA:11412"/>
        <dbReference type="ChEBI" id="CHEBI:15378"/>
        <dbReference type="ChEBI" id="CHEBI:30616"/>
        <dbReference type="ChEBI" id="CHEBI:44841"/>
        <dbReference type="ChEBI" id="CHEBI:72950"/>
        <dbReference type="ChEBI" id="CHEBI:456215"/>
        <dbReference type="EC" id="2.7.6.3"/>
    </reaction>
</comment>
<dbReference type="GO" id="GO:0016301">
    <property type="term" value="F:kinase activity"/>
    <property type="evidence" value="ECO:0007669"/>
    <property type="project" value="UniProtKB-KW"/>
</dbReference>
<evidence type="ECO:0000256" key="13">
    <source>
        <dbReference type="ARBA" id="ARBA00022909"/>
    </source>
</evidence>
<dbReference type="Pfam" id="PF00809">
    <property type="entry name" value="Pterin_bind"/>
    <property type="match status" value="1"/>
</dbReference>
<evidence type="ECO:0000256" key="6">
    <source>
        <dbReference type="ARBA" id="ARBA00009951"/>
    </source>
</evidence>
<evidence type="ECO:0000256" key="8">
    <source>
        <dbReference type="ARBA" id="ARBA00022723"/>
    </source>
</evidence>
<evidence type="ECO:0000256" key="2">
    <source>
        <dbReference type="ARBA" id="ARBA00000198"/>
    </source>
</evidence>
<evidence type="ECO:0000313" key="16">
    <source>
        <dbReference type="EMBL" id="KIM66610.1"/>
    </source>
</evidence>
<keyword evidence="12" id="KW-0460">Magnesium</keyword>
<dbReference type="PANTHER" id="PTHR20941">
    <property type="entry name" value="FOLATE SYNTHESIS PROTEINS"/>
    <property type="match status" value="1"/>
</dbReference>
<keyword evidence="8" id="KW-0479">Metal-binding</keyword>
<dbReference type="NCBIfam" id="TIGR01496">
    <property type="entry name" value="DHPS"/>
    <property type="match status" value="1"/>
</dbReference>
<dbReference type="GO" id="GO:0005740">
    <property type="term" value="C:mitochondrial envelope"/>
    <property type="evidence" value="ECO:0007669"/>
    <property type="project" value="TreeGrafter"/>
</dbReference>
<keyword evidence="10" id="KW-0418">Kinase</keyword>
<evidence type="ECO:0000259" key="15">
    <source>
        <dbReference type="PROSITE" id="PS50972"/>
    </source>
</evidence>
<reference evidence="17" key="2">
    <citation type="submission" date="2015-01" db="EMBL/GenBank/DDBJ databases">
        <title>Evolutionary Origins and Diversification of the Mycorrhizal Mutualists.</title>
        <authorList>
            <consortium name="DOE Joint Genome Institute"/>
            <consortium name="Mycorrhizal Genomics Consortium"/>
            <person name="Kohler A."/>
            <person name="Kuo A."/>
            <person name="Nagy L.G."/>
            <person name="Floudas D."/>
            <person name="Copeland A."/>
            <person name="Barry K.W."/>
            <person name="Cichocki N."/>
            <person name="Veneault-Fourrey C."/>
            <person name="LaButti K."/>
            <person name="Lindquist E.A."/>
            <person name="Lipzen A."/>
            <person name="Lundell T."/>
            <person name="Morin E."/>
            <person name="Murat C."/>
            <person name="Riley R."/>
            <person name="Ohm R."/>
            <person name="Sun H."/>
            <person name="Tunlid A."/>
            <person name="Henrissat B."/>
            <person name="Grigoriev I.V."/>
            <person name="Hibbett D.S."/>
            <person name="Martin F."/>
        </authorList>
    </citation>
    <scope>NUCLEOTIDE SEQUENCE [LARGE SCALE GENOMIC DNA]</scope>
    <source>
        <strain evidence="17">Foug A</strain>
    </source>
</reference>
<comment type="catalytic activity">
    <reaction evidence="1">
        <text>(7,8-dihydropterin-6-yl)methyl diphosphate + 4-aminobenzoate = 7,8-dihydropteroate + diphosphate</text>
        <dbReference type="Rhea" id="RHEA:19949"/>
        <dbReference type="ChEBI" id="CHEBI:17836"/>
        <dbReference type="ChEBI" id="CHEBI:17839"/>
        <dbReference type="ChEBI" id="CHEBI:33019"/>
        <dbReference type="ChEBI" id="CHEBI:72950"/>
        <dbReference type="EC" id="2.5.1.15"/>
    </reaction>
</comment>
<name>A0A0C3E1G8_9AGAM</name>
<dbReference type="GO" id="GO:0046654">
    <property type="term" value="P:tetrahydrofolate biosynthetic process"/>
    <property type="evidence" value="ECO:0007669"/>
    <property type="project" value="UniProtKB-UniPathway"/>
</dbReference>
<dbReference type="Gene3D" id="3.20.20.20">
    <property type="entry name" value="Dihydropteroate synthase-like"/>
    <property type="match status" value="1"/>
</dbReference>
<comment type="similarity">
    <text evidence="6">In the C-terminal section; belongs to the DHPS family.</text>
</comment>
<dbReference type="CDD" id="cd00739">
    <property type="entry name" value="DHPS"/>
    <property type="match status" value="1"/>
</dbReference>
<dbReference type="InParanoid" id="A0A0C3E1G8"/>
<evidence type="ECO:0000256" key="1">
    <source>
        <dbReference type="ARBA" id="ARBA00000012"/>
    </source>
</evidence>
<dbReference type="AlphaFoldDB" id="A0A0C3E1G8"/>
<dbReference type="InterPro" id="IPR006390">
    <property type="entry name" value="DHP_synth_dom"/>
</dbReference>
<dbReference type="OrthoDB" id="615426at2759"/>
<evidence type="ECO:0000256" key="3">
    <source>
        <dbReference type="ARBA" id="ARBA00001946"/>
    </source>
</evidence>
<dbReference type="InterPro" id="IPR045031">
    <property type="entry name" value="DHP_synth-like"/>
</dbReference>
<organism evidence="16 17">
    <name type="scientific">Scleroderma citrinum Foug A</name>
    <dbReference type="NCBI Taxonomy" id="1036808"/>
    <lineage>
        <taxon>Eukaryota</taxon>
        <taxon>Fungi</taxon>
        <taxon>Dikarya</taxon>
        <taxon>Basidiomycota</taxon>
        <taxon>Agaricomycotina</taxon>
        <taxon>Agaricomycetes</taxon>
        <taxon>Agaricomycetidae</taxon>
        <taxon>Boletales</taxon>
        <taxon>Sclerodermatineae</taxon>
        <taxon>Sclerodermataceae</taxon>
        <taxon>Scleroderma</taxon>
    </lineage>
</organism>
<protein>
    <recommendedName>
        <fullName evidence="15">Pterin-binding domain-containing protein</fullName>
    </recommendedName>
</protein>
<dbReference type="InterPro" id="IPR035907">
    <property type="entry name" value="Hppk_sf"/>
</dbReference>
<evidence type="ECO:0000256" key="7">
    <source>
        <dbReference type="ARBA" id="ARBA00022679"/>
    </source>
</evidence>
<keyword evidence="17" id="KW-1185">Reference proteome</keyword>
<dbReference type="STRING" id="1036808.A0A0C3E1G8"/>
<accession>A0A0C3E1G8</accession>
<dbReference type="UniPathway" id="UPA00077">
    <property type="reaction ID" value="UER00155"/>
</dbReference>
<evidence type="ECO:0000256" key="9">
    <source>
        <dbReference type="ARBA" id="ARBA00022741"/>
    </source>
</evidence>
<dbReference type="HOGENOM" id="CLU_008023_2_0_1"/>
<dbReference type="FunCoup" id="A0A0C3E1G8">
    <property type="interactions" value="195"/>
</dbReference>
<evidence type="ECO:0000256" key="10">
    <source>
        <dbReference type="ARBA" id="ARBA00022777"/>
    </source>
</evidence>
<dbReference type="InterPro" id="IPR011005">
    <property type="entry name" value="Dihydropteroate_synth-like_sf"/>
</dbReference>
<evidence type="ECO:0000256" key="12">
    <source>
        <dbReference type="ARBA" id="ARBA00022842"/>
    </source>
</evidence>
<dbReference type="PANTHER" id="PTHR20941:SF1">
    <property type="entry name" value="FOLIC ACID SYNTHESIS PROTEIN FOL1"/>
    <property type="match status" value="1"/>
</dbReference>
<keyword evidence="13" id="KW-0289">Folate biosynthesis</keyword>
<evidence type="ECO:0000256" key="11">
    <source>
        <dbReference type="ARBA" id="ARBA00022840"/>
    </source>
</evidence>
<dbReference type="PROSITE" id="PS50972">
    <property type="entry name" value="PTERIN_BINDING"/>
    <property type="match status" value="1"/>
</dbReference>
<dbReference type="SUPFAM" id="SSF51717">
    <property type="entry name" value="Dihydropteroate synthetase-like"/>
    <property type="match status" value="1"/>
</dbReference>
<evidence type="ECO:0000256" key="14">
    <source>
        <dbReference type="ARBA" id="ARBA00023268"/>
    </source>
</evidence>
<keyword evidence="7" id="KW-0808">Transferase</keyword>
<dbReference type="GO" id="GO:0003848">
    <property type="term" value="F:2-amino-4-hydroxy-6-hydroxymethyldihydropteridine diphosphokinase activity"/>
    <property type="evidence" value="ECO:0007669"/>
    <property type="project" value="UniProtKB-EC"/>
</dbReference>
<keyword evidence="9" id="KW-0547">Nucleotide-binding</keyword>
<comment type="pathway">
    <text evidence="4">Cofactor biosynthesis; tetrahydrofolate biosynthesis; 7,8-dihydrofolate from 2-amino-4-hydroxy-6-hydroxymethyl-7,8-dihydropteridine diphosphate and 4-aminobenzoate: step 1/2.</text>
</comment>
<dbReference type="GO" id="GO:0046656">
    <property type="term" value="P:folic acid biosynthetic process"/>
    <property type="evidence" value="ECO:0007669"/>
    <property type="project" value="UniProtKB-KW"/>
</dbReference>
<dbReference type="EMBL" id="KN822016">
    <property type="protein sequence ID" value="KIM66610.1"/>
    <property type="molecule type" value="Genomic_DNA"/>
</dbReference>
<dbReference type="SUPFAM" id="SSF55083">
    <property type="entry name" value="6-hydroxymethyl-7,8-dihydropterin pyrophosphokinase, HPPK"/>
    <property type="match status" value="1"/>
</dbReference>
<comment type="cofactor">
    <cofactor evidence="3">
        <name>Mg(2+)</name>
        <dbReference type="ChEBI" id="CHEBI:18420"/>
    </cofactor>
</comment>
<keyword evidence="14" id="KW-0511">Multifunctional enzyme</keyword>
<dbReference type="PROSITE" id="PS00793">
    <property type="entry name" value="DHPS_2"/>
    <property type="match status" value="1"/>
</dbReference>
<dbReference type="Gene3D" id="3.30.70.560">
    <property type="entry name" value="7,8-Dihydro-6-hydroxymethylpterin-pyrophosphokinase HPPK"/>
    <property type="match status" value="1"/>
</dbReference>
<feature type="domain" description="Pterin-binding" evidence="15">
    <location>
        <begin position="153"/>
        <end position="445"/>
    </location>
</feature>
<reference evidence="16 17" key="1">
    <citation type="submission" date="2014-04" db="EMBL/GenBank/DDBJ databases">
        <authorList>
            <consortium name="DOE Joint Genome Institute"/>
            <person name="Kuo A."/>
            <person name="Kohler A."/>
            <person name="Nagy L.G."/>
            <person name="Floudas D."/>
            <person name="Copeland A."/>
            <person name="Barry K.W."/>
            <person name="Cichocki N."/>
            <person name="Veneault-Fourrey C."/>
            <person name="LaButti K."/>
            <person name="Lindquist E.A."/>
            <person name="Lipzen A."/>
            <person name="Lundell T."/>
            <person name="Morin E."/>
            <person name="Murat C."/>
            <person name="Sun H."/>
            <person name="Tunlid A."/>
            <person name="Henrissat B."/>
            <person name="Grigoriev I.V."/>
            <person name="Hibbett D.S."/>
            <person name="Martin F."/>
            <person name="Nordberg H.P."/>
            <person name="Cantor M.N."/>
            <person name="Hua S.X."/>
        </authorList>
    </citation>
    <scope>NUCLEOTIDE SEQUENCE [LARGE SCALE GENOMIC DNA]</scope>
    <source>
        <strain evidence="16 17">Foug A</strain>
    </source>
</reference>
<keyword evidence="11" id="KW-0067">ATP-binding</keyword>